<dbReference type="EMBL" id="CAAHDB010000006">
    <property type="protein sequence ID" value="VGM10450.1"/>
    <property type="molecule type" value="Genomic_DNA"/>
</dbReference>
<sequence length="104" mass="11335">MVVVVIDLLDIEHHIAGGLKRCAVVIKHSRPAAERTVFGKLAANGERTVAVDQRVILVIERADAHCQRCPCGNRRRHAVLRGVSQRCRLQRDGVAVQAPAADIG</sequence>
<evidence type="ECO:0000313" key="1">
    <source>
        <dbReference type="EMBL" id="VGM10450.1"/>
    </source>
</evidence>
<reference evidence="1" key="1">
    <citation type="submission" date="2019-03" db="EMBL/GenBank/DDBJ databases">
        <authorList>
            <consortium name="Pathogen Informatics"/>
        </authorList>
    </citation>
    <scope>NUCLEOTIDE SEQUENCE</scope>
    <source>
        <strain evidence="1">5012STDY7626459</strain>
    </source>
</reference>
<name>A0A486S7N6_KLEPN</name>
<accession>A0A486S7N6</accession>
<protein>
    <submittedName>
        <fullName evidence="1">Uncharacterized protein</fullName>
    </submittedName>
</protein>
<organism evidence="1">
    <name type="scientific">Klebsiella pneumoniae</name>
    <dbReference type="NCBI Taxonomy" id="573"/>
    <lineage>
        <taxon>Bacteria</taxon>
        <taxon>Pseudomonadati</taxon>
        <taxon>Pseudomonadota</taxon>
        <taxon>Gammaproteobacteria</taxon>
        <taxon>Enterobacterales</taxon>
        <taxon>Enterobacteriaceae</taxon>
        <taxon>Klebsiella/Raoultella group</taxon>
        <taxon>Klebsiella</taxon>
        <taxon>Klebsiella pneumoniae complex</taxon>
    </lineage>
</organism>
<proteinExistence type="predicted"/>
<dbReference type="AlphaFoldDB" id="A0A486S7N6"/>
<gene>
    <name evidence="1" type="ORF">SAMEA4873655_02365</name>
</gene>